<dbReference type="Gene3D" id="3.40.190.150">
    <property type="entry name" value="Bordetella uptake gene, domain 1"/>
    <property type="match status" value="1"/>
</dbReference>
<proteinExistence type="inferred from homology"/>
<dbReference type="AlphaFoldDB" id="A0AA42Q3A1"/>
<reference evidence="3" key="1">
    <citation type="submission" date="2022-09" db="EMBL/GenBank/DDBJ databases">
        <title>Intensive care unit water sources are persistently colonized with multi-drug resistant bacteria and are the site of extensive horizontal gene transfer of antibiotic resistance genes.</title>
        <authorList>
            <person name="Diorio-Toth L."/>
        </authorList>
    </citation>
    <scope>NUCLEOTIDE SEQUENCE</scope>
    <source>
        <strain evidence="3">GD03832</strain>
    </source>
</reference>
<keyword evidence="2" id="KW-0732">Signal</keyword>
<dbReference type="PIRSF" id="PIRSF017082">
    <property type="entry name" value="YflP"/>
    <property type="match status" value="1"/>
</dbReference>
<organism evidence="3 4">
    <name type="scientific">Comamonas thiooxydans</name>
    <dbReference type="NCBI Taxonomy" id="363952"/>
    <lineage>
        <taxon>Bacteria</taxon>
        <taxon>Pseudomonadati</taxon>
        <taxon>Pseudomonadota</taxon>
        <taxon>Betaproteobacteria</taxon>
        <taxon>Burkholderiales</taxon>
        <taxon>Comamonadaceae</taxon>
        <taxon>Comamonas</taxon>
    </lineage>
</organism>
<dbReference type="RefSeq" id="WP_280008347.1">
    <property type="nucleotide sequence ID" value="NZ_JAOCEK010000009.1"/>
</dbReference>
<evidence type="ECO:0000256" key="1">
    <source>
        <dbReference type="ARBA" id="ARBA00006987"/>
    </source>
</evidence>
<evidence type="ECO:0000256" key="2">
    <source>
        <dbReference type="SAM" id="SignalP"/>
    </source>
</evidence>
<accession>A0AA42Q3A1</accession>
<dbReference type="Proteomes" id="UP001161065">
    <property type="component" value="Unassembled WGS sequence"/>
</dbReference>
<dbReference type="PANTHER" id="PTHR42928:SF5">
    <property type="entry name" value="BLR1237 PROTEIN"/>
    <property type="match status" value="1"/>
</dbReference>
<comment type="caution">
    <text evidence="3">The sequence shown here is derived from an EMBL/GenBank/DDBJ whole genome shotgun (WGS) entry which is preliminary data.</text>
</comment>
<evidence type="ECO:0000313" key="3">
    <source>
        <dbReference type="EMBL" id="MDH1334986.1"/>
    </source>
</evidence>
<gene>
    <name evidence="3" type="ORF">N5D63_12650</name>
</gene>
<protein>
    <submittedName>
        <fullName evidence="3">Bug family tripartite tricarboxylate transporter substrate binding protein</fullName>
    </submittedName>
</protein>
<dbReference type="Pfam" id="PF03401">
    <property type="entry name" value="TctC"/>
    <property type="match status" value="1"/>
</dbReference>
<dbReference type="CDD" id="cd13579">
    <property type="entry name" value="PBP2_Bug_NagM"/>
    <property type="match status" value="1"/>
</dbReference>
<feature type="chain" id="PRO_5041380226" evidence="2">
    <location>
        <begin position="30"/>
        <end position="327"/>
    </location>
</feature>
<dbReference type="Gene3D" id="3.40.190.10">
    <property type="entry name" value="Periplasmic binding protein-like II"/>
    <property type="match status" value="1"/>
</dbReference>
<dbReference type="PANTHER" id="PTHR42928">
    <property type="entry name" value="TRICARBOXYLATE-BINDING PROTEIN"/>
    <property type="match status" value="1"/>
</dbReference>
<name>A0AA42Q3A1_9BURK</name>
<evidence type="ECO:0000313" key="4">
    <source>
        <dbReference type="Proteomes" id="UP001161065"/>
    </source>
</evidence>
<sequence length="327" mass="34781">MRMLTKRRGLLVAATLMTTALLAPAGAFAQSDKPLRVIVGFPAGVSIDVVSRIVADKLKDELKRPVIIDNRAGAGGRLAADLLKSAAPDGNTVMVTPVVVPVLAPMVFSKLGYNPETDFSPVVRLCDFSFALAVGLDTPAKTLKEYVAWIKANPQKANFGSPAAGSLPHFFGEMIGNTLGINMVHVPFNGGAALQSAVLGGHVPAGIDVVMEWQQNSKAGKVNILATSGPSRSKVMPDVPTFKELGYPDIVGQGWFAMYAPAKMPAEQIEVLNRAVNKVLAMPDVRDRFAALGLDPGDGTAADLQRTMHDDTRRWAPIVKKSGFRAN</sequence>
<dbReference type="InterPro" id="IPR042100">
    <property type="entry name" value="Bug_dom1"/>
</dbReference>
<dbReference type="InterPro" id="IPR005064">
    <property type="entry name" value="BUG"/>
</dbReference>
<dbReference type="EMBL" id="JAOCEK010000009">
    <property type="protein sequence ID" value="MDH1334986.1"/>
    <property type="molecule type" value="Genomic_DNA"/>
</dbReference>
<feature type="signal peptide" evidence="2">
    <location>
        <begin position="1"/>
        <end position="29"/>
    </location>
</feature>
<comment type="similarity">
    <text evidence="1">Belongs to the UPF0065 (bug) family.</text>
</comment>